<dbReference type="AlphaFoldDB" id="A0A7G9ZAT6"/>
<dbReference type="InterPro" id="IPR010496">
    <property type="entry name" value="AL/BT2_dom"/>
</dbReference>
<dbReference type="EMBL" id="MT631686">
    <property type="protein sequence ID" value="QNO57370.1"/>
    <property type="molecule type" value="Genomic_DNA"/>
</dbReference>
<accession>A0A7G9ZAT6</accession>
<reference evidence="3" key="1">
    <citation type="submission" date="2020-06" db="EMBL/GenBank/DDBJ databases">
        <title>Unique genomic features of the anaerobic methanotrophic archaea.</title>
        <authorList>
            <person name="Chadwick G.L."/>
            <person name="Skennerton C.T."/>
            <person name="Laso-Perez R."/>
            <person name="Leu A.O."/>
            <person name="Speth D.R."/>
            <person name="Yu H."/>
            <person name="Morgan-Lang C."/>
            <person name="Hatzenpichler R."/>
            <person name="Goudeau D."/>
            <person name="Malmstrom R."/>
            <person name="Brazelton W.J."/>
            <person name="Woyke T."/>
            <person name="Hallam S.J."/>
            <person name="Tyson G.W."/>
            <person name="Wegener G."/>
            <person name="Boetius A."/>
            <person name="Orphan V."/>
        </authorList>
    </citation>
    <scope>NUCLEOTIDE SEQUENCE</scope>
</reference>
<proteinExistence type="predicted"/>
<evidence type="ECO:0000256" key="1">
    <source>
        <dbReference type="SAM" id="MobiDB-lite"/>
    </source>
</evidence>
<feature type="domain" description="3-keto-alpha-glucoside-1,2-lyase/3-keto-2-hydroxy-glucal hydratase" evidence="2">
    <location>
        <begin position="520"/>
        <end position="693"/>
    </location>
</feature>
<evidence type="ECO:0000313" key="3">
    <source>
        <dbReference type="EMBL" id="QNO57370.1"/>
    </source>
</evidence>
<dbReference type="Pfam" id="PF06439">
    <property type="entry name" value="3keto-disac_hyd"/>
    <property type="match status" value="1"/>
</dbReference>
<feature type="compositionally biased region" description="Pro residues" evidence="1">
    <location>
        <begin position="480"/>
        <end position="510"/>
    </location>
</feature>
<dbReference type="Gene3D" id="2.60.120.560">
    <property type="entry name" value="Exo-inulinase, domain 1"/>
    <property type="match status" value="1"/>
</dbReference>
<feature type="compositionally biased region" description="Pro residues" evidence="1">
    <location>
        <begin position="701"/>
        <end position="711"/>
    </location>
</feature>
<gene>
    <name evidence="3" type="ORF">DPOOOCMC_00028</name>
</gene>
<evidence type="ECO:0000259" key="2">
    <source>
        <dbReference type="Pfam" id="PF06439"/>
    </source>
</evidence>
<dbReference type="GO" id="GO:0016787">
    <property type="term" value="F:hydrolase activity"/>
    <property type="evidence" value="ECO:0007669"/>
    <property type="project" value="InterPro"/>
</dbReference>
<protein>
    <recommendedName>
        <fullName evidence="2">3-keto-alpha-glucoside-1,2-lyase/3-keto-2-hydroxy-glucal hydratase domain-containing protein</fullName>
    </recommendedName>
</protein>
<organism evidence="3">
    <name type="scientific">Candidatus Methanophaga sp. ANME-1 ERB7</name>
    <dbReference type="NCBI Taxonomy" id="2759913"/>
    <lineage>
        <taxon>Archaea</taxon>
        <taxon>Methanobacteriati</taxon>
        <taxon>Methanobacteriota</taxon>
        <taxon>Stenosarchaea group</taxon>
        <taxon>Methanomicrobia</taxon>
        <taxon>Candidatus Methanophagales</taxon>
        <taxon>Candidatus Methanophagaceae</taxon>
        <taxon>Candidatus Methanophaga</taxon>
    </lineage>
</organism>
<sequence>MGLALVFLVFMTNGVSAQENPSKRALCMQVITATIQELGGSTNEIYHYSDLGGLVVWGESWHVLSKSGEIDKFRERCGFIGSIIYENYPEKGKKDRAELWSNVSDTFHGHKAIWYTDLKGSRKTGDTYGHTSLLWLIEPWTFSVNKYFFEESGTDLSYAEKAVLDTAEIMYKYIIEFGLVEPPNCLTMSTVQNVKVIYPDGTEKICREPTTIDLVEGMTFKALNTEKGKIKAMYKASEAPKSEMPIIRLPNKVLYDLEQVRIKNLKVTDGSSDMTYEAKMKDEGMVWTVSSEPEPEPKVGTIGPIPRDIAFLMDVFEERITVSRTEIYTKVIVKEVFEAAAIYVGLIHGPLGIPAIIYNEVDTAGEKIRAVEHIFGPCKNTDFYIAPRGIYGSVVTRSGKILHNSCGVIGITNNKTEVYVFEGEFQLSDLNETKTVTVYANQSSTCELGSVPTDPKPFDQSSVGRLWETVHETITVPSPTAVPMPTPTSAPLSTPAPWPPQSLTPTPTPTTAPTSTPLTDTGKWTDDGSGCWTIIDGIHTMTGTSESIIARCLYHNQEFCDFTFEVDMQKTSGDKPGHTCTYGLHFRGDGTKENCYFFTITATGLYLISKKVEGEYITMLGATPSDSLKTGYNEWNTLTVIARGSTTEFFINDDLVASMGDESFLCGKVGLYAIDSSTSDAPDIIQFRNIQITELEGVTPTPTPTPNPNLIPPQSGFPILP</sequence>
<name>A0A7G9ZAT6_9EURY</name>
<feature type="region of interest" description="Disordered" evidence="1">
    <location>
        <begin position="697"/>
        <end position="721"/>
    </location>
</feature>
<feature type="region of interest" description="Disordered" evidence="1">
    <location>
        <begin position="477"/>
        <end position="523"/>
    </location>
</feature>